<evidence type="ECO:0000313" key="2">
    <source>
        <dbReference type="Proteomes" id="UP000184600"/>
    </source>
</evidence>
<organism evidence="1 2">
    <name type="scientific">Vibrio quintilis</name>
    <dbReference type="NCBI Taxonomy" id="1117707"/>
    <lineage>
        <taxon>Bacteria</taxon>
        <taxon>Pseudomonadati</taxon>
        <taxon>Pseudomonadota</taxon>
        <taxon>Gammaproteobacteria</taxon>
        <taxon>Vibrionales</taxon>
        <taxon>Vibrionaceae</taxon>
        <taxon>Vibrio</taxon>
    </lineage>
</organism>
<dbReference type="InterPro" id="IPR058979">
    <property type="entry name" value="LysC-like"/>
</dbReference>
<reference evidence="2" key="1">
    <citation type="submission" date="2016-12" db="EMBL/GenBank/DDBJ databases">
        <authorList>
            <person name="Rodrigo-Torres L."/>
            <person name="Arahal R.D."/>
            <person name="Lucena T."/>
        </authorList>
    </citation>
    <scope>NUCLEOTIDE SEQUENCE [LARGE SCALE GENOMIC DNA]</scope>
</reference>
<dbReference type="EMBL" id="FRFG01000048">
    <property type="protein sequence ID" value="SHO57757.1"/>
    <property type="molecule type" value="Genomic_DNA"/>
</dbReference>
<dbReference type="Proteomes" id="UP000184600">
    <property type="component" value="Unassembled WGS sequence"/>
</dbReference>
<gene>
    <name evidence="1" type="ORF">VQ7734_03527</name>
</gene>
<evidence type="ECO:0000313" key="1">
    <source>
        <dbReference type="EMBL" id="SHO57757.1"/>
    </source>
</evidence>
<keyword evidence="2" id="KW-1185">Reference proteome</keyword>
<proteinExistence type="predicted"/>
<dbReference type="STRING" id="1117707.VQ7734_03527"/>
<name>A0A1M7YYK1_9VIBR</name>
<protein>
    <submittedName>
        <fullName evidence="1">Uncharacterized protein</fullName>
    </submittedName>
</protein>
<sequence>MLLSGCSATPATKVIVKTEYQKQSVPDFLTRDTAVPNLPKAGATNAQLAEYMVGMESALNNCNIDKKSIRQWQNHTQPPP</sequence>
<dbReference type="AlphaFoldDB" id="A0A1M7YYK1"/>
<accession>A0A1M7YYK1</accession>
<dbReference type="Pfam" id="PF23793">
    <property type="entry name" value="LysC"/>
    <property type="match status" value="1"/>
</dbReference>